<dbReference type="PANTHER" id="PTHR10853">
    <property type="entry name" value="PELOTA"/>
    <property type="match status" value="1"/>
</dbReference>
<evidence type="ECO:0000259" key="1">
    <source>
        <dbReference type="Pfam" id="PF26356"/>
    </source>
</evidence>
<reference evidence="2 3" key="1">
    <citation type="journal article" date="2018" name="PLoS Genet.">
        <title>Population sequencing reveals clonal diversity and ancestral inbreeding in the grapevine cultivar Chardonnay.</title>
        <authorList>
            <person name="Roach M.J."/>
            <person name="Johnson D.L."/>
            <person name="Bohlmann J."/>
            <person name="van Vuuren H.J."/>
            <person name="Jones S.J."/>
            <person name="Pretorius I.S."/>
            <person name="Schmidt S.A."/>
            <person name="Borneman A.R."/>
        </authorList>
    </citation>
    <scope>NUCLEOTIDE SEQUENCE [LARGE SCALE GENOMIC DNA]</scope>
    <source>
        <strain evidence="3">cv. Chardonnay</strain>
        <tissue evidence="2">Leaf</tissue>
    </source>
</reference>
<feature type="domain" description="Pelota N-terminal" evidence="1">
    <location>
        <begin position="1"/>
        <end position="47"/>
    </location>
</feature>
<dbReference type="InterPro" id="IPR058547">
    <property type="entry name" value="Pelota_N"/>
</dbReference>
<organism evidence="2 3">
    <name type="scientific">Vitis vinifera</name>
    <name type="common">Grape</name>
    <dbReference type="NCBI Taxonomy" id="29760"/>
    <lineage>
        <taxon>Eukaryota</taxon>
        <taxon>Viridiplantae</taxon>
        <taxon>Streptophyta</taxon>
        <taxon>Embryophyta</taxon>
        <taxon>Tracheophyta</taxon>
        <taxon>Spermatophyta</taxon>
        <taxon>Magnoliopsida</taxon>
        <taxon>eudicotyledons</taxon>
        <taxon>Gunneridae</taxon>
        <taxon>Pentapetalae</taxon>
        <taxon>rosids</taxon>
        <taxon>Vitales</taxon>
        <taxon>Vitaceae</taxon>
        <taxon>Viteae</taxon>
        <taxon>Vitis</taxon>
    </lineage>
</organism>
<gene>
    <name evidence="2" type="primary">PEL1_3</name>
    <name evidence="2" type="ORF">CK203_022587</name>
</gene>
<sequence length="56" mass="6215">MKIIRRDLVANGPGSVKMVPVDSDDLWYAYNLIAPGDTVLAVTVRYVLCNLCSQIF</sequence>
<dbReference type="InterPro" id="IPR038069">
    <property type="entry name" value="Pelota/DOM34_N"/>
</dbReference>
<accession>A0A438JEB9</accession>
<evidence type="ECO:0000313" key="2">
    <source>
        <dbReference type="EMBL" id="RVX07307.1"/>
    </source>
</evidence>
<dbReference type="GO" id="GO:0071025">
    <property type="term" value="P:RNA surveillance"/>
    <property type="evidence" value="ECO:0007669"/>
    <property type="project" value="InterPro"/>
</dbReference>
<evidence type="ECO:0000313" key="3">
    <source>
        <dbReference type="Proteomes" id="UP000288805"/>
    </source>
</evidence>
<dbReference type="EMBL" id="QGNW01000046">
    <property type="protein sequence ID" value="RVX07307.1"/>
    <property type="molecule type" value="Genomic_DNA"/>
</dbReference>
<comment type="caution">
    <text evidence="2">The sequence shown here is derived from an EMBL/GenBank/DDBJ whole genome shotgun (WGS) entry which is preliminary data.</text>
</comment>
<dbReference type="Pfam" id="PF26356">
    <property type="entry name" value="Pelota_N"/>
    <property type="match status" value="1"/>
</dbReference>
<dbReference type="GO" id="GO:0070966">
    <property type="term" value="P:nuclear-transcribed mRNA catabolic process, no-go decay"/>
    <property type="evidence" value="ECO:0007669"/>
    <property type="project" value="InterPro"/>
</dbReference>
<dbReference type="InterPro" id="IPR004405">
    <property type="entry name" value="TF_pelota"/>
</dbReference>
<dbReference type="Gene3D" id="2.30.30.870">
    <property type="entry name" value="Pelota, domain A"/>
    <property type="match status" value="1"/>
</dbReference>
<dbReference type="AlphaFoldDB" id="A0A438JEB9"/>
<dbReference type="Proteomes" id="UP000288805">
    <property type="component" value="Unassembled WGS sequence"/>
</dbReference>
<proteinExistence type="predicted"/>
<protein>
    <submittedName>
        <fullName evidence="2">Protein PELOTA 1</fullName>
    </submittedName>
</protein>
<dbReference type="PANTHER" id="PTHR10853:SF0">
    <property type="entry name" value="PROTEIN PELOTA HOMOLOG"/>
    <property type="match status" value="1"/>
</dbReference>
<dbReference type="SUPFAM" id="SSF159065">
    <property type="entry name" value="Dom34/Pelota N-terminal domain-like"/>
    <property type="match status" value="1"/>
</dbReference>
<dbReference type="GO" id="GO:0070481">
    <property type="term" value="P:nuclear-transcribed mRNA catabolic process, non-stop decay"/>
    <property type="evidence" value="ECO:0007669"/>
    <property type="project" value="InterPro"/>
</dbReference>
<name>A0A438JEB9_VITVI</name>